<evidence type="ECO:0000256" key="12">
    <source>
        <dbReference type="RuleBase" id="RU361274"/>
    </source>
</evidence>
<dbReference type="SUPFAM" id="SSF64438">
    <property type="entry name" value="CNF1/YfiH-like putative cysteine hydrolases"/>
    <property type="match status" value="1"/>
</dbReference>
<keyword evidence="5" id="KW-0479">Metal-binding</keyword>
<evidence type="ECO:0000256" key="5">
    <source>
        <dbReference type="ARBA" id="ARBA00022723"/>
    </source>
</evidence>
<dbReference type="AlphaFoldDB" id="A0A839N3R3"/>
<evidence type="ECO:0000256" key="2">
    <source>
        <dbReference type="ARBA" id="ARBA00003215"/>
    </source>
</evidence>
<dbReference type="GO" id="GO:0005507">
    <property type="term" value="F:copper ion binding"/>
    <property type="evidence" value="ECO:0007669"/>
    <property type="project" value="TreeGrafter"/>
</dbReference>
<gene>
    <name evidence="13" type="ORF">FHU39_000587</name>
</gene>
<dbReference type="InterPro" id="IPR003730">
    <property type="entry name" value="Cu_polyphenol_OxRdtase"/>
</dbReference>
<dbReference type="EMBL" id="JACHVQ010000001">
    <property type="protein sequence ID" value="MBB2890603.1"/>
    <property type="molecule type" value="Genomic_DNA"/>
</dbReference>
<dbReference type="InterPro" id="IPR038371">
    <property type="entry name" value="Cu_polyphenol_OxRdtase_sf"/>
</dbReference>
<evidence type="ECO:0000256" key="10">
    <source>
        <dbReference type="ARBA" id="ARBA00048968"/>
    </source>
</evidence>
<sequence>MDVGFTDTGDGVSTGPVASLNLGGAVGDDPANVARNRAAVAASVGVAPDDLVFMHQTHSDRVLALESDGTRDLDGDGVVTAQPGVALAVLVADCTPVLLADPAAGVVAAVHAGRPGMMAGIVDNALDRMTSLGATDPVAIIGPSVCGRCYEVPFELREEAAAVTPESRTVSWTGTPAIDVAGGVVAQLHARGIPTTWVRGCTRENDRLFSYRRDHRTGRFAGVIVQRAAS</sequence>
<evidence type="ECO:0000256" key="11">
    <source>
        <dbReference type="ARBA" id="ARBA00049893"/>
    </source>
</evidence>
<dbReference type="GO" id="GO:0017061">
    <property type="term" value="F:S-methyl-5-thioadenosine phosphorylase activity"/>
    <property type="evidence" value="ECO:0007669"/>
    <property type="project" value="UniProtKB-EC"/>
</dbReference>
<comment type="caution">
    <text evidence="13">The sequence shown here is derived from an EMBL/GenBank/DDBJ whole genome shotgun (WGS) entry which is preliminary data.</text>
</comment>
<proteinExistence type="inferred from homology"/>
<evidence type="ECO:0000256" key="3">
    <source>
        <dbReference type="ARBA" id="ARBA00007353"/>
    </source>
</evidence>
<comment type="similarity">
    <text evidence="3 12">Belongs to the purine nucleoside phosphorylase YfiH/LACC1 family.</text>
</comment>
<keyword evidence="7" id="KW-0862">Zinc</keyword>
<comment type="catalytic activity">
    <reaction evidence="10">
        <text>adenosine + phosphate = alpha-D-ribose 1-phosphate + adenine</text>
        <dbReference type="Rhea" id="RHEA:27642"/>
        <dbReference type="ChEBI" id="CHEBI:16335"/>
        <dbReference type="ChEBI" id="CHEBI:16708"/>
        <dbReference type="ChEBI" id="CHEBI:43474"/>
        <dbReference type="ChEBI" id="CHEBI:57720"/>
        <dbReference type="EC" id="2.4.2.1"/>
    </reaction>
    <physiologicalReaction direction="left-to-right" evidence="10">
        <dbReference type="Rhea" id="RHEA:27643"/>
    </physiologicalReaction>
</comment>
<dbReference type="InterPro" id="IPR011324">
    <property type="entry name" value="Cytotoxic_necrot_fac-like_cat"/>
</dbReference>
<evidence type="ECO:0000313" key="13">
    <source>
        <dbReference type="EMBL" id="MBB2890603.1"/>
    </source>
</evidence>
<evidence type="ECO:0000256" key="9">
    <source>
        <dbReference type="ARBA" id="ARBA00047989"/>
    </source>
</evidence>
<evidence type="ECO:0000256" key="8">
    <source>
        <dbReference type="ARBA" id="ARBA00023008"/>
    </source>
</evidence>
<dbReference type="Pfam" id="PF02578">
    <property type="entry name" value="Cu-oxidase_4"/>
    <property type="match status" value="1"/>
</dbReference>
<dbReference type="PANTHER" id="PTHR30616">
    <property type="entry name" value="UNCHARACTERIZED PROTEIN YFIH"/>
    <property type="match status" value="1"/>
</dbReference>
<keyword evidence="6" id="KW-0378">Hydrolase</keyword>
<dbReference type="Proteomes" id="UP000559182">
    <property type="component" value="Unassembled WGS sequence"/>
</dbReference>
<evidence type="ECO:0000313" key="14">
    <source>
        <dbReference type="Proteomes" id="UP000559182"/>
    </source>
</evidence>
<evidence type="ECO:0000256" key="6">
    <source>
        <dbReference type="ARBA" id="ARBA00022801"/>
    </source>
</evidence>
<evidence type="ECO:0000256" key="4">
    <source>
        <dbReference type="ARBA" id="ARBA00022679"/>
    </source>
</evidence>
<organism evidence="13 14">
    <name type="scientific">Flexivirga oryzae</name>
    <dbReference type="NCBI Taxonomy" id="1794944"/>
    <lineage>
        <taxon>Bacteria</taxon>
        <taxon>Bacillati</taxon>
        <taxon>Actinomycetota</taxon>
        <taxon>Actinomycetes</taxon>
        <taxon>Micrococcales</taxon>
        <taxon>Dermacoccaceae</taxon>
        <taxon>Flexivirga</taxon>
    </lineage>
</organism>
<accession>A0A839N3R3</accession>
<keyword evidence="14" id="KW-1185">Reference proteome</keyword>
<reference evidence="13 14" key="1">
    <citation type="submission" date="2020-08" db="EMBL/GenBank/DDBJ databases">
        <title>Sequencing the genomes of 1000 actinobacteria strains.</title>
        <authorList>
            <person name="Klenk H.-P."/>
        </authorList>
    </citation>
    <scope>NUCLEOTIDE SEQUENCE [LARGE SCALE GENOMIC DNA]</scope>
    <source>
        <strain evidence="13 14">DSM 105369</strain>
    </source>
</reference>
<protein>
    <recommendedName>
        <fullName evidence="12">Purine nucleoside phosphorylase</fullName>
    </recommendedName>
</protein>
<comment type="catalytic activity">
    <reaction evidence="11">
        <text>S-methyl-5'-thioadenosine + phosphate = 5-(methylsulfanyl)-alpha-D-ribose 1-phosphate + adenine</text>
        <dbReference type="Rhea" id="RHEA:11852"/>
        <dbReference type="ChEBI" id="CHEBI:16708"/>
        <dbReference type="ChEBI" id="CHEBI:17509"/>
        <dbReference type="ChEBI" id="CHEBI:43474"/>
        <dbReference type="ChEBI" id="CHEBI:58533"/>
        <dbReference type="EC" id="2.4.2.28"/>
    </reaction>
    <physiologicalReaction direction="left-to-right" evidence="11">
        <dbReference type="Rhea" id="RHEA:11853"/>
    </physiologicalReaction>
</comment>
<comment type="function">
    <text evidence="2">Purine nucleoside enzyme that catalyzes the phosphorolysis of adenosine and inosine nucleosides, yielding D-ribose 1-phosphate and the respective free bases, adenine and hypoxanthine. Also catalyzes the phosphorolysis of S-methyl-5'-thioadenosine into adenine and S-methyl-5-thio-alpha-D-ribose 1-phosphate. Also has adenosine deaminase activity.</text>
</comment>
<keyword evidence="4" id="KW-0808">Transferase</keyword>
<evidence type="ECO:0000256" key="1">
    <source>
        <dbReference type="ARBA" id="ARBA00000553"/>
    </source>
</evidence>
<comment type="catalytic activity">
    <reaction evidence="9">
        <text>adenosine + H2O + H(+) = inosine + NH4(+)</text>
        <dbReference type="Rhea" id="RHEA:24408"/>
        <dbReference type="ChEBI" id="CHEBI:15377"/>
        <dbReference type="ChEBI" id="CHEBI:15378"/>
        <dbReference type="ChEBI" id="CHEBI:16335"/>
        <dbReference type="ChEBI" id="CHEBI:17596"/>
        <dbReference type="ChEBI" id="CHEBI:28938"/>
        <dbReference type="EC" id="3.5.4.4"/>
    </reaction>
    <physiologicalReaction direction="left-to-right" evidence="9">
        <dbReference type="Rhea" id="RHEA:24409"/>
    </physiologicalReaction>
</comment>
<evidence type="ECO:0000256" key="7">
    <source>
        <dbReference type="ARBA" id="ARBA00022833"/>
    </source>
</evidence>
<dbReference type="GO" id="GO:0016787">
    <property type="term" value="F:hydrolase activity"/>
    <property type="evidence" value="ECO:0007669"/>
    <property type="project" value="UniProtKB-KW"/>
</dbReference>
<comment type="catalytic activity">
    <reaction evidence="1">
        <text>inosine + phosphate = alpha-D-ribose 1-phosphate + hypoxanthine</text>
        <dbReference type="Rhea" id="RHEA:27646"/>
        <dbReference type="ChEBI" id="CHEBI:17368"/>
        <dbReference type="ChEBI" id="CHEBI:17596"/>
        <dbReference type="ChEBI" id="CHEBI:43474"/>
        <dbReference type="ChEBI" id="CHEBI:57720"/>
        <dbReference type="EC" id="2.4.2.1"/>
    </reaction>
    <physiologicalReaction direction="left-to-right" evidence="1">
        <dbReference type="Rhea" id="RHEA:27647"/>
    </physiologicalReaction>
</comment>
<keyword evidence="8" id="KW-0186">Copper</keyword>
<dbReference type="Gene3D" id="3.60.140.10">
    <property type="entry name" value="CNF1/YfiH-like putative cysteine hydrolases"/>
    <property type="match status" value="1"/>
</dbReference>
<dbReference type="RefSeq" id="WP_343065713.1">
    <property type="nucleotide sequence ID" value="NZ_JACHVQ010000001.1"/>
</dbReference>
<name>A0A839N3R3_9MICO</name>
<dbReference type="CDD" id="cd16833">
    <property type="entry name" value="YfiH"/>
    <property type="match status" value="1"/>
</dbReference>
<dbReference type="NCBIfam" id="TIGR00726">
    <property type="entry name" value="peptidoglycan editing factor PgeF"/>
    <property type="match status" value="1"/>
</dbReference>
<dbReference type="PANTHER" id="PTHR30616:SF2">
    <property type="entry name" value="PURINE NUCLEOSIDE PHOSPHORYLASE LACC1"/>
    <property type="match status" value="1"/>
</dbReference>